<feature type="compositionally biased region" description="Low complexity" evidence="1">
    <location>
        <begin position="122"/>
        <end position="136"/>
    </location>
</feature>
<protein>
    <submittedName>
        <fullName evidence="4">Conjugative transposon protein TraM</fullName>
    </submittedName>
</protein>
<sequence>MGRIDFSKLARQPKYALPIIVLPFVLLLGGVLVGTAEEDEKVEPSAAEVVVDLPDAVEQNELSKSELMEQRIREEEADRRAYNDSIAAVEQARKLDSIMKASQMSTRRQRESVRRVNDRSNRSSSQSSRSTSRSNNKPQEEELSEFEKFKAEMEMLDRLANPEKAVEEKPKITNPNKSKDPEPKTVTKASVEESEYFNTLRDKRQPSHIHAMVDEVVKGKQGSRVRIRLSDDIEVDGYKLTKGTYLYSFISGFGNMRVYLTINNIMVEDKIIPVKLEIYDLDANPGLYVPKSNFATIVQESGSQLTGSMRVNVDQSESSRLAELGYDMFDQLISIGTRTAGRNLSKNKARIKYNTQVILVNGNEK</sequence>
<evidence type="ECO:0000259" key="3">
    <source>
        <dbReference type="Pfam" id="PF12508"/>
    </source>
</evidence>
<feature type="region of interest" description="Disordered" evidence="1">
    <location>
        <begin position="98"/>
        <end position="144"/>
    </location>
</feature>
<dbReference type="InterPro" id="IPR055407">
    <property type="entry name" value="TraM_C"/>
</dbReference>
<name>A0AA37KCM9_9BACT</name>
<keyword evidence="2" id="KW-0812">Transmembrane</keyword>
<comment type="caution">
    <text evidence="4">The sequence shown here is derived from an EMBL/GenBank/DDBJ whole genome shotgun (WGS) entry which is preliminary data.</text>
</comment>
<feature type="compositionally biased region" description="Basic and acidic residues" evidence="1">
    <location>
        <begin position="108"/>
        <end position="121"/>
    </location>
</feature>
<keyword evidence="2" id="KW-1133">Transmembrane helix</keyword>
<feature type="compositionally biased region" description="Basic and acidic residues" evidence="1">
    <location>
        <begin position="160"/>
        <end position="185"/>
    </location>
</feature>
<dbReference type="RefSeq" id="WP_075965564.1">
    <property type="nucleotide sequence ID" value="NZ_BQNZ01000003.1"/>
</dbReference>
<gene>
    <name evidence="4" type="ORF">CE91St3_32010</name>
</gene>
<dbReference type="AlphaFoldDB" id="A0AA37KCM9"/>
<organism evidence="4 5">
    <name type="scientific">Parabacteroides merdae</name>
    <dbReference type="NCBI Taxonomy" id="46503"/>
    <lineage>
        <taxon>Bacteria</taxon>
        <taxon>Pseudomonadati</taxon>
        <taxon>Bacteroidota</taxon>
        <taxon>Bacteroidia</taxon>
        <taxon>Bacteroidales</taxon>
        <taxon>Tannerellaceae</taxon>
        <taxon>Parabacteroides</taxon>
    </lineage>
</organism>
<evidence type="ECO:0000313" key="4">
    <source>
        <dbReference type="EMBL" id="GKH73338.1"/>
    </source>
</evidence>
<evidence type="ECO:0000313" key="5">
    <source>
        <dbReference type="Proteomes" id="UP001055114"/>
    </source>
</evidence>
<evidence type="ECO:0000256" key="1">
    <source>
        <dbReference type="SAM" id="MobiDB-lite"/>
    </source>
</evidence>
<dbReference type="EMBL" id="BQNZ01000003">
    <property type="protein sequence ID" value="GKH73338.1"/>
    <property type="molecule type" value="Genomic_DNA"/>
</dbReference>
<keyword evidence="2" id="KW-0472">Membrane</keyword>
<feature type="domain" description="Conjugative transposon TraM C-terminal" evidence="3">
    <location>
        <begin position="209"/>
        <end position="360"/>
    </location>
</feature>
<feature type="transmembrane region" description="Helical" evidence="2">
    <location>
        <begin position="15"/>
        <end position="36"/>
    </location>
</feature>
<feature type="region of interest" description="Disordered" evidence="1">
    <location>
        <begin position="160"/>
        <end position="194"/>
    </location>
</feature>
<dbReference type="Pfam" id="PF12508">
    <property type="entry name" value="Transposon_TraM"/>
    <property type="match status" value="1"/>
</dbReference>
<accession>A0AA37KCM9</accession>
<reference evidence="4" key="1">
    <citation type="submission" date="2022-01" db="EMBL/GenBank/DDBJ databases">
        <title>Novel bile acid biosynthetic pathways are enriched in the microbiome of centenarians.</title>
        <authorList>
            <person name="Sato Y."/>
            <person name="Atarashi K."/>
            <person name="Plichta R.D."/>
            <person name="Arai Y."/>
            <person name="Sasajima S."/>
            <person name="Kearney M.S."/>
            <person name="Suda W."/>
            <person name="Takeshita K."/>
            <person name="Sasaki T."/>
            <person name="Okamoto S."/>
            <person name="Skelly N.A."/>
            <person name="Okamura Y."/>
            <person name="Vlamakis H."/>
            <person name="Li Y."/>
            <person name="Tanoue T."/>
            <person name="Takei H."/>
            <person name="Nittono H."/>
            <person name="Narushima S."/>
            <person name="Irie J."/>
            <person name="Itoh H."/>
            <person name="Moriya K."/>
            <person name="Sugiura Y."/>
            <person name="Suematsu M."/>
            <person name="Moritoki N."/>
            <person name="Shibata S."/>
            <person name="Littman R.D."/>
            <person name="Fischbach A.M."/>
            <person name="Uwamino Y."/>
            <person name="Inoue T."/>
            <person name="Honda A."/>
            <person name="Hattori M."/>
            <person name="Murai T."/>
            <person name="Xavier J.R."/>
            <person name="Hirose N."/>
            <person name="Honda K."/>
        </authorList>
    </citation>
    <scope>NUCLEOTIDE SEQUENCE</scope>
    <source>
        <strain evidence="4">CE91-St3</strain>
    </source>
</reference>
<evidence type="ECO:0000256" key="2">
    <source>
        <dbReference type="SAM" id="Phobius"/>
    </source>
</evidence>
<proteinExistence type="predicted"/>
<dbReference type="Proteomes" id="UP001055114">
    <property type="component" value="Unassembled WGS sequence"/>
</dbReference>